<proteinExistence type="predicted"/>
<evidence type="ECO:0000313" key="1">
    <source>
        <dbReference type="EMBL" id="GAH06123.1"/>
    </source>
</evidence>
<reference evidence="1" key="1">
    <citation type="journal article" date="2014" name="Front. Microbiol.">
        <title>High frequency of phylogenetically diverse reductive dehalogenase-homologous genes in deep subseafloor sedimentary metagenomes.</title>
        <authorList>
            <person name="Kawai M."/>
            <person name="Futagami T."/>
            <person name="Toyoda A."/>
            <person name="Takaki Y."/>
            <person name="Nishi S."/>
            <person name="Hori S."/>
            <person name="Arai W."/>
            <person name="Tsubouchi T."/>
            <person name="Morono Y."/>
            <person name="Uchiyama I."/>
            <person name="Ito T."/>
            <person name="Fujiyama A."/>
            <person name="Inagaki F."/>
            <person name="Takami H."/>
        </authorList>
    </citation>
    <scope>NUCLEOTIDE SEQUENCE</scope>
    <source>
        <strain evidence="1">Expedition CK06-06</strain>
    </source>
</reference>
<dbReference type="EMBL" id="BART01035899">
    <property type="protein sequence ID" value="GAH06123.1"/>
    <property type="molecule type" value="Genomic_DNA"/>
</dbReference>
<comment type="caution">
    <text evidence="1">The sequence shown here is derived from an EMBL/GenBank/DDBJ whole genome shotgun (WGS) entry which is preliminary data.</text>
</comment>
<gene>
    <name evidence="1" type="ORF">S01H4_60767</name>
</gene>
<dbReference type="AlphaFoldDB" id="X1EBT0"/>
<accession>X1EBT0</accession>
<feature type="non-terminal residue" evidence="1">
    <location>
        <position position="37"/>
    </location>
</feature>
<organism evidence="1">
    <name type="scientific">marine sediment metagenome</name>
    <dbReference type="NCBI Taxonomy" id="412755"/>
    <lineage>
        <taxon>unclassified sequences</taxon>
        <taxon>metagenomes</taxon>
        <taxon>ecological metagenomes</taxon>
    </lineage>
</organism>
<name>X1EBT0_9ZZZZ</name>
<sequence>MDRLSPIHYRSQIVSEMETWMKLDSTGRVEMGNIADQ</sequence>
<protein>
    <submittedName>
        <fullName evidence="1">Uncharacterized protein</fullName>
    </submittedName>
</protein>